<evidence type="ECO:0000313" key="3">
    <source>
        <dbReference type="Proteomes" id="UP000237752"/>
    </source>
</evidence>
<dbReference type="Proteomes" id="UP000237752">
    <property type="component" value="Unassembled WGS sequence"/>
</dbReference>
<dbReference type="PANTHER" id="PTHR43459:SF1">
    <property type="entry name" value="EG:BACN32G11.4 PROTEIN"/>
    <property type="match status" value="1"/>
</dbReference>
<dbReference type="PROSITE" id="PS00166">
    <property type="entry name" value="ENOYL_COA_HYDRATASE"/>
    <property type="match status" value="1"/>
</dbReference>
<dbReference type="Pfam" id="PF00378">
    <property type="entry name" value="ECH_1"/>
    <property type="match status" value="1"/>
</dbReference>
<sequence length="226" mass="24152">MTLAQVDEWNGATRVRFDDAGRRNSLALDTVEQLREILVRDSDRVLVLGSTAKIVFSAGADITVDDATRAKISDLLYECYELMVSRRGLVVAVVEGSAVGGGSQLASAADIRVLGARARFKWVGAGHGLVVGAWILPSLLGRSTALDLAMCSDWVEADDAVRIGLASAVQRDPWAHTESLLKRFAGLDPQAVAGFKNLANSPDLLQRLAAERRTNATWGGQAPAKP</sequence>
<dbReference type="PANTHER" id="PTHR43459">
    <property type="entry name" value="ENOYL-COA HYDRATASE"/>
    <property type="match status" value="1"/>
</dbReference>
<reference evidence="2 3" key="1">
    <citation type="submission" date="2018-03" db="EMBL/GenBank/DDBJ databases">
        <title>Genomic Encyclopedia of Archaeal and Bacterial Type Strains, Phase II (KMG-II): from individual species to whole genera.</title>
        <authorList>
            <person name="Goeker M."/>
        </authorList>
    </citation>
    <scope>NUCLEOTIDE SEQUENCE [LARGE SCALE GENOMIC DNA]</scope>
    <source>
        <strain evidence="2 3">DSM 100065</strain>
    </source>
</reference>
<dbReference type="RefSeq" id="WP_106349656.1">
    <property type="nucleotide sequence ID" value="NZ_PVUE01000012.1"/>
</dbReference>
<dbReference type="InterPro" id="IPR029045">
    <property type="entry name" value="ClpP/crotonase-like_dom_sf"/>
</dbReference>
<dbReference type="OrthoDB" id="5174409at2"/>
<dbReference type="AlphaFoldDB" id="A0A2T0ZXC6"/>
<organism evidence="2 3">
    <name type="scientific">Antricoccus suffuscus</name>
    <dbReference type="NCBI Taxonomy" id="1629062"/>
    <lineage>
        <taxon>Bacteria</taxon>
        <taxon>Bacillati</taxon>
        <taxon>Actinomycetota</taxon>
        <taxon>Actinomycetes</taxon>
        <taxon>Geodermatophilales</taxon>
        <taxon>Antricoccaceae</taxon>
        <taxon>Antricoccus</taxon>
    </lineage>
</organism>
<gene>
    <name evidence="2" type="ORF">CLV47_11216</name>
</gene>
<accession>A0A2T0ZXC6</accession>
<dbReference type="CDD" id="cd06558">
    <property type="entry name" value="crotonase-like"/>
    <property type="match status" value="1"/>
</dbReference>
<keyword evidence="3" id="KW-1185">Reference proteome</keyword>
<proteinExistence type="inferred from homology"/>
<comment type="caution">
    <text evidence="2">The sequence shown here is derived from an EMBL/GenBank/DDBJ whole genome shotgun (WGS) entry which is preliminary data.</text>
</comment>
<name>A0A2T0ZXC6_9ACTN</name>
<protein>
    <submittedName>
        <fullName evidence="2">Enoyl-CoA hydratase/carnithine racemase</fullName>
    </submittedName>
</protein>
<dbReference type="InterPro" id="IPR001753">
    <property type="entry name" value="Enoyl-CoA_hydra/iso"/>
</dbReference>
<evidence type="ECO:0000256" key="1">
    <source>
        <dbReference type="RuleBase" id="RU003707"/>
    </source>
</evidence>
<dbReference type="SUPFAM" id="SSF52096">
    <property type="entry name" value="ClpP/crotonase"/>
    <property type="match status" value="1"/>
</dbReference>
<dbReference type="InterPro" id="IPR018376">
    <property type="entry name" value="Enoyl-CoA_hyd/isom_CS"/>
</dbReference>
<dbReference type="GO" id="GO:0003824">
    <property type="term" value="F:catalytic activity"/>
    <property type="evidence" value="ECO:0007669"/>
    <property type="project" value="InterPro"/>
</dbReference>
<dbReference type="EMBL" id="PVUE01000012">
    <property type="protein sequence ID" value="PRZ40983.1"/>
    <property type="molecule type" value="Genomic_DNA"/>
</dbReference>
<comment type="similarity">
    <text evidence="1">Belongs to the enoyl-CoA hydratase/isomerase family.</text>
</comment>
<evidence type="ECO:0000313" key="2">
    <source>
        <dbReference type="EMBL" id="PRZ40983.1"/>
    </source>
</evidence>
<dbReference type="Gene3D" id="3.90.226.10">
    <property type="entry name" value="2-enoyl-CoA Hydratase, Chain A, domain 1"/>
    <property type="match status" value="1"/>
</dbReference>